<name>A0A6V8NQF6_9ACTN</name>
<dbReference type="PROSITE" id="PS50991">
    <property type="entry name" value="PYR_CT"/>
    <property type="match status" value="1"/>
</dbReference>
<evidence type="ECO:0000256" key="3">
    <source>
        <dbReference type="RuleBase" id="RU367143"/>
    </source>
</evidence>
<proteinExistence type="inferred from homology"/>
<comment type="similarity">
    <text evidence="2">Belongs to the alpha-IPM synthase/homocitrate synthase family.</text>
</comment>
<dbReference type="Pfam" id="PF00682">
    <property type="entry name" value="HMGL-like"/>
    <property type="match status" value="1"/>
</dbReference>
<comment type="catalytic activity">
    <reaction evidence="3">
        <text>acetyl-CoA + 2-oxoglutarate + H2O = (2R)-homocitrate + CoA + H(+)</text>
        <dbReference type="Rhea" id="RHEA:12929"/>
        <dbReference type="ChEBI" id="CHEBI:15377"/>
        <dbReference type="ChEBI" id="CHEBI:15378"/>
        <dbReference type="ChEBI" id="CHEBI:16810"/>
        <dbReference type="ChEBI" id="CHEBI:57287"/>
        <dbReference type="ChEBI" id="CHEBI:57288"/>
        <dbReference type="ChEBI" id="CHEBI:58884"/>
        <dbReference type="EC" id="2.3.3.14"/>
    </reaction>
</comment>
<dbReference type="Pfam" id="PF22617">
    <property type="entry name" value="HCS_D2"/>
    <property type="match status" value="1"/>
</dbReference>
<dbReference type="PANTHER" id="PTHR42880">
    <property type="entry name" value="HOMOCITRATE SYNTHASE"/>
    <property type="match status" value="1"/>
</dbReference>
<dbReference type="PANTHER" id="PTHR42880:SF1">
    <property type="entry name" value="ISOPROPYLMALATE_HOMOCITRATE_CITRAMALATE SYNTHASE FAMILY PROTEIN"/>
    <property type="match status" value="1"/>
</dbReference>
<comment type="caution">
    <text evidence="5">The sequence shown here is derived from an EMBL/GenBank/DDBJ whole genome shotgun (WGS) entry which is preliminary data.</text>
</comment>
<dbReference type="AlphaFoldDB" id="A0A6V8NQF6"/>
<sequence>MFKLSPFKLEDLSLLDVAIQHDIKIDDTTLRDGEQTAGVVFANKEKKRIARLLDEIGVHQIEVGIPAMGGDEKKTISDIVKMGLRSSILAWNRDVTSDIQHSLDCGVDAVAISISASDIHIEHKLRKDRQWVLESIKRSVDFAKEHNLYVSVNAEDASRADLEFLEEFALVAKEHGADRLRFCDTLGILDPFRTYQIGRYLKERVNIDIEMHTHNDFGMATANALAGAKAGASYINTTVVGLGERAGNAALEEVVMAMKHIGRLDLGIKTEKLRELSEYVAQASGRTIPVWKAIVGVNVFAHESGIHADGVLKNPLNYEAFSPEEVGLQRQLVIGKYSGKASILAKFREYGIELSEEEAEVILRHVRATAIQLKRALFDKELVYIYEDFKEGKLE</sequence>
<evidence type="ECO:0000259" key="4">
    <source>
        <dbReference type="PROSITE" id="PS50991"/>
    </source>
</evidence>
<dbReference type="PROSITE" id="PS00815">
    <property type="entry name" value="AIPM_HOMOCIT_SYNTH_1"/>
    <property type="match status" value="1"/>
</dbReference>
<dbReference type="SUPFAM" id="SSF51569">
    <property type="entry name" value="Aldolase"/>
    <property type="match status" value="1"/>
</dbReference>
<comment type="function">
    <text evidence="3">This protein is a Fe-Mo-cofactor biosynthetic component.</text>
</comment>
<reference evidence="5 6" key="1">
    <citation type="journal article" date="2020" name="Front. Microbiol.">
        <title>Single-cell genomics of novel Actinobacteria with the Wood-Ljungdahl pathway discovered in a serpentinizing system.</title>
        <authorList>
            <person name="Merino N."/>
            <person name="Kawai M."/>
            <person name="Boyd E.S."/>
            <person name="Colman D.R."/>
            <person name="McGlynn S.E."/>
            <person name="Nealson K.H."/>
            <person name="Kurokawa K."/>
            <person name="Hongoh Y."/>
        </authorList>
    </citation>
    <scope>NUCLEOTIDE SEQUENCE [LARGE SCALE GENOMIC DNA]</scope>
    <source>
        <strain evidence="5 6">S09_30</strain>
    </source>
</reference>
<dbReference type="InterPro" id="IPR000891">
    <property type="entry name" value="PYR_CT"/>
</dbReference>
<dbReference type="GO" id="GO:0019752">
    <property type="term" value="P:carboxylic acid metabolic process"/>
    <property type="evidence" value="ECO:0007669"/>
    <property type="project" value="UniProtKB-UniRule"/>
</dbReference>
<evidence type="ECO:0000313" key="6">
    <source>
        <dbReference type="Proteomes" id="UP000585609"/>
    </source>
</evidence>
<evidence type="ECO:0000313" key="5">
    <source>
        <dbReference type="EMBL" id="GFP22552.1"/>
    </source>
</evidence>
<dbReference type="GO" id="GO:0004410">
    <property type="term" value="F:homocitrate synthase activity"/>
    <property type="evidence" value="ECO:0007669"/>
    <property type="project" value="UniProtKB-UniRule"/>
</dbReference>
<organism evidence="5 6">
    <name type="scientific">Candidatus Hakubella thermalkaliphila</name>
    <dbReference type="NCBI Taxonomy" id="2754717"/>
    <lineage>
        <taxon>Bacteria</taxon>
        <taxon>Bacillati</taxon>
        <taxon>Actinomycetota</taxon>
        <taxon>Actinomycetota incertae sedis</taxon>
        <taxon>Candidatus Hakubellales</taxon>
        <taxon>Candidatus Hakubellaceae</taxon>
        <taxon>Candidatus Hakubella</taxon>
    </lineage>
</organism>
<gene>
    <name evidence="5" type="ORF">HKBW3S09_00019</name>
</gene>
<dbReference type="InterPro" id="IPR013477">
    <property type="entry name" value="NifV/FrbC"/>
</dbReference>
<dbReference type="InterPro" id="IPR013785">
    <property type="entry name" value="Aldolase_TIM"/>
</dbReference>
<dbReference type="CDD" id="cd07939">
    <property type="entry name" value="DRE_TIM_NifV"/>
    <property type="match status" value="1"/>
</dbReference>
<accession>A0A6V8NQF6</accession>
<dbReference type="EC" id="2.3.3.14" evidence="3"/>
<keyword evidence="3" id="KW-0535">Nitrogen fixation</keyword>
<dbReference type="Gene3D" id="1.10.238.260">
    <property type="match status" value="1"/>
</dbReference>
<feature type="domain" description="Pyruvate carboxyltransferase" evidence="4">
    <location>
        <begin position="23"/>
        <end position="274"/>
    </location>
</feature>
<keyword evidence="1 2" id="KW-0808">Transferase</keyword>
<dbReference type="InterPro" id="IPR054691">
    <property type="entry name" value="LeuA/HCS_post-cat"/>
</dbReference>
<evidence type="ECO:0000256" key="1">
    <source>
        <dbReference type="ARBA" id="ARBA00022679"/>
    </source>
</evidence>
<dbReference type="InterPro" id="IPR002034">
    <property type="entry name" value="AIPM/Hcit_synth_CS"/>
</dbReference>
<evidence type="ECO:0000256" key="2">
    <source>
        <dbReference type="RuleBase" id="RU003523"/>
    </source>
</evidence>
<protein>
    <recommendedName>
        <fullName evidence="3">Homocitrate synthase</fullName>
        <ecNumber evidence="3">2.3.3.14</ecNumber>
    </recommendedName>
</protein>
<dbReference type="EMBL" id="BLRW01000001">
    <property type="protein sequence ID" value="GFP22552.1"/>
    <property type="molecule type" value="Genomic_DNA"/>
</dbReference>
<dbReference type="Gene3D" id="3.20.20.70">
    <property type="entry name" value="Aldolase class I"/>
    <property type="match status" value="1"/>
</dbReference>
<dbReference type="Proteomes" id="UP000585609">
    <property type="component" value="Unassembled WGS sequence"/>
</dbReference>
<dbReference type="PROSITE" id="PS00816">
    <property type="entry name" value="AIPM_HOMOCIT_SYNTH_2"/>
    <property type="match status" value="1"/>
</dbReference>
<dbReference type="GO" id="GO:0009399">
    <property type="term" value="P:nitrogen fixation"/>
    <property type="evidence" value="ECO:0007669"/>
    <property type="project" value="UniProtKB-UniRule"/>
</dbReference>
<dbReference type="NCBIfam" id="TIGR02660">
    <property type="entry name" value="nifV_homocitr"/>
    <property type="match status" value="1"/>
</dbReference>